<dbReference type="HOGENOM" id="CLU_028732_0_0_5"/>
<dbReference type="SUPFAM" id="SSF52540">
    <property type="entry name" value="P-loop containing nucleoside triphosphate hydrolases"/>
    <property type="match status" value="1"/>
</dbReference>
<dbReference type="Proteomes" id="UP000008748">
    <property type="component" value="Unassembled WGS sequence"/>
</dbReference>
<sequence length="639" mass="71053">MKYTKTQLATILAPIALGTLVIFLVPHLLLFVTNGLQTKQLYWYLRSEPLLVLVLVATVSLLYSFSQKLHLRKGITFISALFFGITALYHIGGEIKRLSPYVGQQGISWGYALKFMDPMVVFGTIIGVTLLAVQLITISPRASKVKRAKKGVLGDASWMSLKDAAKIFPANGQIVVGERYRVDQDSVRNIPFAPGDKTTWGKGGKAPLLSFNLDFGSTHMIFFAGSGGYKTTSTVVPTCLTYPGSIVCLDPSTEIAPMVRFARKKMNNRNVIVLDPNSILTKNFNVLDWLLDDSVPRTKREANIVGFAKLLITDKKSENSSAEYFSTQAHNLLTALLAHVIFSDEYEESERNLKTLRTILSQSETAVVNQLRMIQETTPSLFIREMVGIFTEMADQTFSGVYTTASKDTQWLSLSNYADLVCGDDFSSSDLANGNTDVFLNLPASILNSYPAIGRVIIGAFLNAMVTADGNYKKRVLFVLDEVDLLGYMNILEEARDRGRKYGTSLMLFYQSSGQLVNHFGEAGARSWFESCSFVSYAAIKDLQTAKDISERCGQMTVEVTGTSKSRGLSLGKSSYNINSQQRALILPHEIIQEMRQDEQIILMQGQRPLRCGRAVYFRRKEMLAATEKNRFAPKAQKN</sequence>
<protein>
    <submittedName>
        <fullName evidence="8">Type IV secretion system-coupling protein virD4</fullName>
    </submittedName>
</protein>
<dbReference type="InterPro" id="IPR051539">
    <property type="entry name" value="T4SS-coupling_protein"/>
</dbReference>
<dbReference type="CDD" id="cd01127">
    <property type="entry name" value="TrwB_TraG_TraD_VirD4"/>
    <property type="match status" value="1"/>
</dbReference>
<dbReference type="EMBL" id="AIMC01000045">
    <property type="protein sequence ID" value="EJF74276.1"/>
    <property type="molecule type" value="Genomic_DNA"/>
</dbReference>
<keyword evidence="3" id="KW-1003">Cell membrane</keyword>
<comment type="subcellular location">
    <subcellularLocation>
        <location evidence="1">Cell membrane</location>
        <topology evidence="1">Multi-pass membrane protein</topology>
    </subcellularLocation>
</comment>
<keyword evidence="9" id="KW-1185">Reference proteome</keyword>
<comment type="similarity">
    <text evidence="2">Belongs to the VirD4/TraG family.</text>
</comment>
<dbReference type="InterPro" id="IPR014135">
    <property type="entry name" value="Ti-typ_conjug_TS_TraG-like"/>
</dbReference>
<accession>J0PP77</accession>
<evidence type="ECO:0000256" key="7">
    <source>
        <dbReference type="SAM" id="Phobius"/>
    </source>
</evidence>
<keyword evidence="5 7" id="KW-1133">Transmembrane helix</keyword>
<gene>
    <name evidence="8" type="ORF">ME7_01552</name>
</gene>
<feature type="transmembrane region" description="Helical" evidence="7">
    <location>
        <begin position="12"/>
        <end position="31"/>
    </location>
</feature>
<dbReference type="InterPro" id="IPR003688">
    <property type="entry name" value="TraG/VirD4"/>
</dbReference>
<feature type="transmembrane region" description="Helical" evidence="7">
    <location>
        <begin position="43"/>
        <end position="63"/>
    </location>
</feature>
<keyword evidence="6 7" id="KW-0472">Membrane</keyword>
<dbReference type="NCBIfam" id="NF010394">
    <property type="entry name" value="PRK13822.1"/>
    <property type="match status" value="1"/>
</dbReference>
<dbReference type="PANTHER" id="PTHR37937">
    <property type="entry name" value="CONJUGATIVE TRANSFER: DNA TRANSPORT"/>
    <property type="match status" value="1"/>
</dbReference>
<reference evidence="8 9" key="1">
    <citation type="submission" date="2012-03" db="EMBL/GenBank/DDBJ databases">
        <title>The Genome Sequence of Bartonella birtlesii LL-WM9.</title>
        <authorList>
            <consortium name="The Broad Institute Genome Sequencing Platform"/>
            <consortium name="The Broad Institute Genome Sequencing Center for Infectious Disease"/>
            <person name="Feldgarden M."/>
            <person name="Kirby J."/>
            <person name="Kosoy M."/>
            <person name="Birtles R."/>
            <person name="Probert W.S."/>
            <person name="Chiaraviglio L."/>
            <person name="Young S.K."/>
            <person name="Zeng Q."/>
            <person name="Gargeya S."/>
            <person name="Fitzgerald M."/>
            <person name="Haas B."/>
            <person name="Abouelleil A."/>
            <person name="Alvarado L."/>
            <person name="Arachchi H.M."/>
            <person name="Berlin A."/>
            <person name="Chapman S.B."/>
            <person name="Gearin G."/>
            <person name="Goldberg J."/>
            <person name="Griggs A."/>
            <person name="Gujja S."/>
            <person name="Hansen M."/>
            <person name="Heiman D."/>
            <person name="Howarth C."/>
            <person name="Larimer J."/>
            <person name="Lui A."/>
            <person name="MacDonald P.J.P."/>
            <person name="McCowen C."/>
            <person name="Montmayeur A."/>
            <person name="Murphy C."/>
            <person name="Neiman D."/>
            <person name="Pearson M."/>
            <person name="Priest M."/>
            <person name="Roberts A."/>
            <person name="Saif S."/>
            <person name="Shea T."/>
            <person name="Sisk P."/>
            <person name="Stolte C."/>
            <person name="Sykes S."/>
            <person name="Wortman J."/>
            <person name="Nusbaum C."/>
            <person name="Birren B."/>
        </authorList>
    </citation>
    <scope>NUCLEOTIDE SEQUENCE [LARGE SCALE GENOMIC DNA]</scope>
    <source>
        <strain evidence="8 9">LL-WM9</strain>
    </source>
</reference>
<evidence type="ECO:0000256" key="4">
    <source>
        <dbReference type="ARBA" id="ARBA00022692"/>
    </source>
</evidence>
<dbReference type="NCBIfam" id="TIGR02767">
    <property type="entry name" value="TraG-Ti"/>
    <property type="match status" value="1"/>
</dbReference>
<name>J0PP77_9HYPH</name>
<evidence type="ECO:0000256" key="3">
    <source>
        <dbReference type="ARBA" id="ARBA00022475"/>
    </source>
</evidence>
<dbReference type="PANTHER" id="PTHR37937:SF1">
    <property type="entry name" value="CONJUGATIVE TRANSFER: DNA TRANSPORT"/>
    <property type="match status" value="1"/>
</dbReference>
<dbReference type="PATRIC" id="fig|1094552.3.peg.1737"/>
<dbReference type="Pfam" id="PF02534">
    <property type="entry name" value="T4SS-DNA_transf"/>
    <property type="match status" value="1"/>
</dbReference>
<feature type="transmembrane region" description="Helical" evidence="7">
    <location>
        <begin position="75"/>
        <end position="92"/>
    </location>
</feature>
<dbReference type="RefSeq" id="WP_006590465.1">
    <property type="nucleotide sequence ID" value="NZ_JH725079.1"/>
</dbReference>
<dbReference type="InterPro" id="IPR027417">
    <property type="entry name" value="P-loop_NTPase"/>
</dbReference>
<dbReference type="Gene3D" id="3.40.50.300">
    <property type="entry name" value="P-loop containing nucleotide triphosphate hydrolases"/>
    <property type="match status" value="1"/>
</dbReference>
<proteinExistence type="inferred from homology"/>
<dbReference type="AlphaFoldDB" id="J0PP77"/>
<feature type="transmembrane region" description="Helical" evidence="7">
    <location>
        <begin position="119"/>
        <end position="139"/>
    </location>
</feature>
<evidence type="ECO:0000313" key="8">
    <source>
        <dbReference type="EMBL" id="EJF74276.1"/>
    </source>
</evidence>
<keyword evidence="4 7" id="KW-0812">Transmembrane</keyword>
<comment type="caution">
    <text evidence="8">The sequence shown here is derived from an EMBL/GenBank/DDBJ whole genome shotgun (WGS) entry which is preliminary data.</text>
</comment>
<dbReference type="GO" id="GO:0005886">
    <property type="term" value="C:plasma membrane"/>
    <property type="evidence" value="ECO:0007669"/>
    <property type="project" value="UniProtKB-SubCell"/>
</dbReference>
<evidence type="ECO:0000313" key="9">
    <source>
        <dbReference type="Proteomes" id="UP000008748"/>
    </source>
</evidence>
<evidence type="ECO:0000256" key="1">
    <source>
        <dbReference type="ARBA" id="ARBA00004651"/>
    </source>
</evidence>
<evidence type="ECO:0000256" key="6">
    <source>
        <dbReference type="ARBA" id="ARBA00023136"/>
    </source>
</evidence>
<evidence type="ECO:0000256" key="5">
    <source>
        <dbReference type="ARBA" id="ARBA00022989"/>
    </source>
</evidence>
<organism evidence="8 9">
    <name type="scientific">Bartonella birtlesii LL-WM9</name>
    <dbReference type="NCBI Taxonomy" id="1094552"/>
    <lineage>
        <taxon>Bacteria</taxon>
        <taxon>Pseudomonadati</taxon>
        <taxon>Pseudomonadota</taxon>
        <taxon>Alphaproteobacteria</taxon>
        <taxon>Hyphomicrobiales</taxon>
        <taxon>Bartonellaceae</taxon>
        <taxon>Bartonella</taxon>
    </lineage>
</organism>
<evidence type="ECO:0000256" key="2">
    <source>
        <dbReference type="ARBA" id="ARBA00008806"/>
    </source>
</evidence>